<reference evidence="2" key="1">
    <citation type="journal article" date="2019" name="Int. J. Syst. Evol. Microbiol.">
        <title>The Global Catalogue of Microorganisms (GCM) 10K type strain sequencing project: providing services to taxonomists for standard genome sequencing and annotation.</title>
        <authorList>
            <consortium name="The Broad Institute Genomics Platform"/>
            <consortium name="The Broad Institute Genome Sequencing Center for Infectious Disease"/>
            <person name="Wu L."/>
            <person name="Ma J."/>
        </authorList>
    </citation>
    <scope>NUCLEOTIDE SEQUENCE [LARGE SCALE GENOMIC DNA]</scope>
    <source>
        <strain evidence="2">CCUG 58938</strain>
    </source>
</reference>
<protein>
    <submittedName>
        <fullName evidence="1">Uncharacterized protein</fullName>
    </submittedName>
</protein>
<keyword evidence="2" id="KW-1185">Reference proteome</keyword>
<accession>A0ABW3K771</accession>
<evidence type="ECO:0000313" key="1">
    <source>
        <dbReference type="EMBL" id="MFD1001984.1"/>
    </source>
</evidence>
<dbReference type="EMBL" id="JBHTKA010000008">
    <property type="protein sequence ID" value="MFD1001984.1"/>
    <property type="molecule type" value="Genomic_DNA"/>
</dbReference>
<comment type="caution">
    <text evidence="1">The sequence shown here is derived from an EMBL/GenBank/DDBJ whole genome shotgun (WGS) entry which is preliminary data.</text>
</comment>
<organism evidence="1 2">
    <name type="scientific">Ohtaekwangia kribbensis</name>
    <dbReference type="NCBI Taxonomy" id="688913"/>
    <lineage>
        <taxon>Bacteria</taxon>
        <taxon>Pseudomonadati</taxon>
        <taxon>Bacteroidota</taxon>
        <taxon>Cytophagia</taxon>
        <taxon>Cytophagales</taxon>
        <taxon>Fulvivirgaceae</taxon>
        <taxon>Ohtaekwangia</taxon>
    </lineage>
</organism>
<proteinExistence type="predicted"/>
<evidence type="ECO:0000313" key="2">
    <source>
        <dbReference type="Proteomes" id="UP001597112"/>
    </source>
</evidence>
<sequence>MFNWFKKKKAKSNEREHVNDNNSYNFKWYEIGPDNPFNKRILDIRSFTLNMIATTSSREVAEKYDKLRSSMGDEYIGMRVNDSIVSHVNLVYPHNGTVLEGVVFKADSMDCKWDIYAYNDYFYFVRSWTGDLTFKAHFKITSDSLIVDAIEHAKADEIKDTINDVHFLLISHAMGRPFPHKVPDGITNEKEVAM</sequence>
<name>A0ABW3K771_9BACT</name>
<dbReference type="RefSeq" id="WP_377582655.1">
    <property type="nucleotide sequence ID" value="NZ_JBHTKA010000008.1"/>
</dbReference>
<gene>
    <name evidence="1" type="ORF">ACFQ21_21845</name>
</gene>
<dbReference type="Proteomes" id="UP001597112">
    <property type="component" value="Unassembled WGS sequence"/>
</dbReference>